<gene>
    <name evidence="2" type="ORF">g.117861</name>
</gene>
<dbReference type="EMBL" id="GDJX01011556">
    <property type="protein sequence ID" value="JAT56380.1"/>
    <property type="molecule type" value="Transcribed_RNA"/>
</dbReference>
<protein>
    <submittedName>
        <fullName evidence="2">Uncharacterized protein</fullName>
    </submittedName>
</protein>
<organism evidence="2">
    <name type="scientific">Anthurium amnicola</name>
    <dbReference type="NCBI Taxonomy" id="1678845"/>
    <lineage>
        <taxon>Eukaryota</taxon>
        <taxon>Viridiplantae</taxon>
        <taxon>Streptophyta</taxon>
        <taxon>Embryophyta</taxon>
        <taxon>Tracheophyta</taxon>
        <taxon>Spermatophyta</taxon>
        <taxon>Magnoliopsida</taxon>
        <taxon>Liliopsida</taxon>
        <taxon>Araceae</taxon>
        <taxon>Pothoideae</taxon>
        <taxon>Potheae</taxon>
        <taxon>Anthurium</taxon>
    </lineage>
</organism>
<proteinExistence type="predicted"/>
<keyword evidence="1" id="KW-0732">Signal</keyword>
<evidence type="ECO:0000256" key="1">
    <source>
        <dbReference type="SAM" id="SignalP"/>
    </source>
</evidence>
<feature type="chain" id="PRO_5008900372" evidence="1">
    <location>
        <begin position="26"/>
        <end position="185"/>
    </location>
</feature>
<accession>A0A1D1YP21</accession>
<name>A0A1D1YP21_9ARAE</name>
<dbReference type="AlphaFoldDB" id="A0A1D1YP21"/>
<feature type="signal peptide" evidence="1">
    <location>
        <begin position="1"/>
        <end position="25"/>
    </location>
</feature>
<reference evidence="2" key="1">
    <citation type="submission" date="2015-07" db="EMBL/GenBank/DDBJ databases">
        <title>Transcriptome Assembly of Anthurium amnicola.</title>
        <authorList>
            <person name="Suzuki J."/>
        </authorList>
    </citation>
    <scope>NUCLEOTIDE SEQUENCE</scope>
</reference>
<evidence type="ECO:0000313" key="2">
    <source>
        <dbReference type="EMBL" id="JAT56380.1"/>
    </source>
</evidence>
<sequence length="185" mass="20518">MKKFTPLTFFAVALLFLITISSVSAHNTCSKESYYKRNVLGKRTNDKKCPCALAKAIFDDKVVGLVVLTQDECGETTNTGFFSKGLDDPQKNNFTFAITDDCGKVLHNLGTLDAVFADGGTKVFSKKFDFNLNCDKDGILLQKSAKYSKRTNECKKTYYKRQATDGTTKFSIESNGDPYSSADIF</sequence>